<dbReference type="Proteomes" id="UP000199527">
    <property type="component" value="Unassembled WGS sequence"/>
</dbReference>
<reference evidence="3" key="1">
    <citation type="submission" date="2016-10" db="EMBL/GenBank/DDBJ databases">
        <authorList>
            <person name="Varghese N."/>
            <person name="Submissions S."/>
        </authorList>
    </citation>
    <scope>NUCLEOTIDE SEQUENCE [LARGE SCALE GENOMIC DNA]</scope>
    <source>
        <strain evidence="3">DSM 23317</strain>
    </source>
</reference>
<name>A0A1G8PYY4_9GAMM</name>
<organism evidence="2 3">
    <name type="scientific">Ferrimonas sediminum</name>
    <dbReference type="NCBI Taxonomy" id="718193"/>
    <lineage>
        <taxon>Bacteria</taxon>
        <taxon>Pseudomonadati</taxon>
        <taxon>Pseudomonadota</taxon>
        <taxon>Gammaproteobacteria</taxon>
        <taxon>Alteromonadales</taxon>
        <taxon>Ferrimonadaceae</taxon>
        <taxon>Ferrimonas</taxon>
    </lineage>
</organism>
<gene>
    <name evidence="2" type="ORF">SAMN04488540_104133</name>
</gene>
<evidence type="ECO:0000313" key="3">
    <source>
        <dbReference type="Proteomes" id="UP000199527"/>
    </source>
</evidence>
<feature type="region of interest" description="Disordered" evidence="1">
    <location>
        <begin position="56"/>
        <end position="87"/>
    </location>
</feature>
<dbReference type="AlphaFoldDB" id="A0A1G8PYY4"/>
<accession>A0A1G8PYY4</accession>
<feature type="compositionally biased region" description="Basic and acidic residues" evidence="1">
    <location>
        <begin position="195"/>
        <end position="207"/>
    </location>
</feature>
<feature type="compositionally biased region" description="Low complexity" evidence="1">
    <location>
        <begin position="208"/>
        <end position="230"/>
    </location>
</feature>
<feature type="region of interest" description="Disordered" evidence="1">
    <location>
        <begin position="195"/>
        <end position="230"/>
    </location>
</feature>
<dbReference type="SUPFAM" id="SSF81995">
    <property type="entry name" value="beta-sandwich domain of Sec23/24"/>
    <property type="match status" value="1"/>
</dbReference>
<evidence type="ECO:0000256" key="1">
    <source>
        <dbReference type="SAM" id="MobiDB-lite"/>
    </source>
</evidence>
<evidence type="ECO:0000313" key="2">
    <source>
        <dbReference type="EMBL" id="SDI97657.1"/>
    </source>
</evidence>
<proteinExistence type="predicted"/>
<sequence>MSNKDEQNMAYPPYGYPHMHPHYQHPAMYPYPPHMHQPMYPHMQQQMPPQMQQMHQQMHQQQMPHGHHPHYAQPPHPGQQPESGFDPLMAQGQQMLEGLMGDQAGVFKDLMHKLGVDDKEFWKGAMIGAAAALILSNDNVRGNLMNLVSGAGDMLKTGTDKVKQTATQTASNVSDNVSMTSDVFKDTFAAGKAGFKESVERHRHPEATEAPQAAAPQADAPVTEAGSPNE</sequence>
<evidence type="ECO:0008006" key="4">
    <source>
        <dbReference type="Google" id="ProtNLM"/>
    </source>
</evidence>
<dbReference type="RefSeq" id="WP_176819216.1">
    <property type="nucleotide sequence ID" value="NZ_FNEM01000004.1"/>
</dbReference>
<dbReference type="EMBL" id="FNEM01000004">
    <property type="protein sequence ID" value="SDI97657.1"/>
    <property type="molecule type" value="Genomic_DNA"/>
</dbReference>
<protein>
    <recommendedName>
        <fullName evidence="4">YtxH-like protein</fullName>
    </recommendedName>
</protein>
<keyword evidence="3" id="KW-1185">Reference proteome</keyword>